<dbReference type="OMA" id="KAEQKRC"/>
<dbReference type="PANTHER" id="PTHR35770:SF1">
    <property type="entry name" value="U2 SMALL NUCLEAR RIBONUCLEOPROTEIN AUXILIARY FACTOR-LIKE PROTEIN"/>
    <property type="match status" value="1"/>
</dbReference>
<accession>A0A200Q8U6</accession>
<dbReference type="Proteomes" id="UP000195402">
    <property type="component" value="Unassembled WGS sequence"/>
</dbReference>
<evidence type="ECO:0000313" key="2">
    <source>
        <dbReference type="Proteomes" id="UP000195402"/>
    </source>
</evidence>
<keyword evidence="2" id="KW-1185">Reference proteome</keyword>
<dbReference type="AlphaFoldDB" id="A0A200Q8U6"/>
<dbReference type="PANTHER" id="PTHR35770">
    <property type="entry name" value="U2 SMALL NUCLEAR RIBONUCLEOPROTEIN AUXILIARY FACTOR-LIKE PROTEIN"/>
    <property type="match status" value="1"/>
</dbReference>
<dbReference type="InParanoid" id="A0A200Q8U6"/>
<reference evidence="1 2" key="1">
    <citation type="journal article" date="2017" name="Mol. Plant">
        <title>The Genome of Medicinal Plant Macleaya cordata Provides New Insights into Benzylisoquinoline Alkaloids Metabolism.</title>
        <authorList>
            <person name="Liu X."/>
            <person name="Liu Y."/>
            <person name="Huang P."/>
            <person name="Ma Y."/>
            <person name="Qing Z."/>
            <person name="Tang Q."/>
            <person name="Cao H."/>
            <person name="Cheng P."/>
            <person name="Zheng Y."/>
            <person name="Yuan Z."/>
            <person name="Zhou Y."/>
            <person name="Liu J."/>
            <person name="Tang Z."/>
            <person name="Zhuo Y."/>
            <person name="Zhang Y."/>
            <person name="Yu L."/>
            <person name="Huang J."/>
            <person name="Yang P."/>
            <person name="Peng Q."/>
            <person name="Zhang J."/>
            <person name="Jiang W."/>
            <person name="Zhang Z."/>
            <person name="Lin K."/>
            <person name="Ro D.K."/>
            <person name="Chen X."/>
            <person name="Xiong X."/>
            <person name="Shang Y."/>
            <person name="Huang S."/>
            <person name="Zeng J."/>
        </authorList>
    </citation>
    <scope>NUCLEOTIDE SEQUENCE [LARGE SCALE GENOMIC DNA]</scope>
    <source>
        <strain evidence="2">cv. BLH2017</strain>
        <tissue evidence="1">Root</tissue>
    </source>
</reference>
<dbReference type="FunCoup" id="A0A200Q8U6">
    <property type="interactions" value="1219"/>
</dbReference>
<gene>
    <name evidence="1" type="ORF">BVC80_7513g1</name>
</gene>
<protein>
    <submittedName>
        <fullName evidence="1">Uncharacterized protein</fullName>
    </submittedName>
</protein>
<name>A0A200Q8U6_MACCD</name>
<dbReference type="EMBL" id="MVGT01002693">
    <property type="protein sequence ID" value="OVA06888.1"/>
    <property type="molecule type" value="Genomic_DNA"/>
</dbReference>
<sequence length="275" mass="30110">MGKGFEEFEPIFGRIKAEWENPNSNSLSSSLLPFLLHVQALDSSRLRIHVTDFHSTWEATRSVQQLEDLRDDVGIGGSWSEFVDYLIASLKSDNVKLVLGGIIGSAKSGGDHGATFAKLIAHKSKGMPLVTISLDRLMNSSANDAMASLSLELFEAFKSKHELVVKEQECSYQLTRRLSAEKEKNESIQNQLDVALFSKRQKLRALAASDKALPTATPIGNLDILPISDSHDSSGNPPMEVRPLSTKVGHRVVPAYRRAKVRGVLLDDTEDGGGN</sequence>
<comment type="caution">
    <text evidence="1">The sequence shown here is derived from an EMBL/GenBank/DDBJ whole genome shotgun (WGS) entry which is preliminary data.</text>
</comment>
<organism evidence="1 2">
    <name type="scientific">Macleaya cordata</name>
    <name type="common">Five-seeded plume-poppy</name>
    <name type="synonym">Bocconia cordata</name>
    <dbReference type="NCBI Taxonomy" id="56857"/>
    <lineage>
        <taxon>Eukaryota</taxon>
        <taxon>Viridiplantae</taxon>
        <taxon>Streptophyta</taxon>
        <taxon>Embryophyta</taxon>
        <taxon>Tracheophyta</taxon>
        <taxon>Spermatophyta</taxon>
        <taxon>Magnoliopsida</taxon>
        <taxon>Ranunculales</taxon>
        <taxon>Papaveraceae</taxon>
        <taxon>Papaveroideae</taxon>
        <taxon>Macleaya</taxon>
    </lineage>
</organism>
<dbReference type="STRING" id="56857.A0A200Q8U6"/>
<proteinExistence type="predicted"/>
<evidence type="ECO:0000313" key="1">
    <source>
        <dbReference type="EMBL" id="OVA06888.1"/>
    </source>
</evidence>
<dbReference type="OrthoDB" id="775087at2759"/>